<evidence type="ECO:0000313" key="3">
    <source>
        <dbReference type="Proteomes" id="UP001165083"/>
    </source>
</evidence>
<dbReference type="Proteomes" id="UP001165083">
    <property type="component" value="Unassembled WGS sequence"/>
</dbReference>
<keyword evidence="1" id="KW-1133">Transmembrane helix</keyword>
<gene>
    <name evidence="2" type="ORF">Plil01_000225200</name>
</gene>
<sequence>MYETTNDYEFLDISLNSTEATERITDLKMNGTWVNHNTQQLLVTVMTYNGQIDEFSIARLQMDFRDSVKIELKALTKAIPDYREQDLFNVALLGCIYIALGIWLMFLESAIAPLVVGRGLLFKRLACFY</sequence>
<protein>
    <submittedName>
        <fullName evidence="2">Unnamed protein product</fullName>
    </submittedName>
</protein>
<keyword evidence="1" id="KW-0472">Membrane</keyword>
<accession>A0A9W6TGU4</accession>
<dbReference type="OrthoDB" id="444119at2759"/>
<dbReference type="AlphaFoldDB" id="A0A9W6TGU4"/>
<reference evidence="2" key="1">
    <citation type="submission" date="2023-04" db="EMBL/GenBank/DDBJ databases">
        <title>Phytophthora lilii NBRC 32176.</title>
        <authorList>
            <person name="Ichikawa N."/>
            <person name="Sato H."/>
            <person name="Tonouchi N."/>
        </authorList>
    </citation>
    <scope>NUCLEOTIDE SEQUENCE</scope>
    <source>
        <strain evidence="2">NBRC 32176</strain>
    </source>
</reference>
<proteinExistence type="predicted"/>
<evidence type="ECO:0000313" key="2">
    <source>
        <dbReference type="EMBL" id="GMF11561.1"/>
    </source>
</evidence>
<keyword evidence="3" id="KW-1185">Reference proteome</keyword>
<evidence type="ECO:0000256" key="1">
    <source>
        <dbReference type="SAM" id="Phobius"/>
    </source>
</evidence>
<name>A0A9W6TGU4_9STRA</name>
<feature type="transmembrane region" description="Helical" evidence="1">
    <location>
        <begin position="87"/>
        <end position="106"/>
    </location>
</feature>
<dbReference type="EMBL" id="BSXW01000078">
    <property type="protein sequence ID" value="GMF11561.1"/>
    <property type="molecule type" value="Genomic_DNA"/>
</dbReference>
<comment type="caution">
    <text evidence="2">The sequence shown here is derived from an EMBL/GenBank/DDBJ whole genome shotgun (WGS) entry which is preliminary data.</text>
</comment>
<organism evidence="2 3">
    <name type="scientific">Phytophthora lilii</name>
    <dbReference type="NCBI Taxonomy" id="2077276"/>
    <lineage>
        <taxon>Eukaryota</taxon>
        <taxon>Sar</taxon>
        <taxon>Stramenopiles</taxon>
        <taxon>Oomycota</taxon>
        <taxon>Peronosporomycetes</taxon>
        <taxon>Peronosporales</taxon>
        <taxon>Peronosporaceae</taxon>
        <taxon>Phytophthora</taxon>
    </lineage>
</organism>
<keyword evidence="1" id="KW-0812">Transmembrane</keyword>